<feature type="domain" description="Major facilitator superfamily (MFS) profile" evidence="7">
    <location>
        <begin position="1"/>
        <end position="148"/>
    </location>
</feature>
<feature type="transmembrane region" description="Helical" evidence="6">
    <location>
        <begin position="128"/>
        <end position="146"/>
    </location>
</feature>
<dbReference type="PANTHER" id="PTHR23503">
    <property type="entry name" value="SOLUTE CARRIER FAMILY 2"/>
    <property type="match status" value="1"/>
</dbReference>
<keyword evidence="4 6" id="KW-1133">Transmembrane helix</keyword>
<dbReference type="InterPro" id="IPR005828">
    <property type="entry name" value="MFS_sugar_transport-like"/>
</dbReference>
<evidence type="ECO:0000313" key="9">
    <source>
        <dbReference type="Proteomes" id="UP000789342"/>
    </source>
</evidence>
<organism evidence="8 9">
    <name type="scientific">Acaulospora morrowiae</name>
    <dbReference type="NCBI Taxonomy" id="94023"/>
    <lineage>
        <taxon>Eukaryota</taxon>
        <taxon>Fungi</taxon>
        <taxon>Fungi incertae sedis</taxon>
        <taxon>Mucoromycota</taxon>
        <taxon>Glomeromycotina</taxon>
        <taxon>Glomeromycetes</taxon>
        <taxon>Diversisporales</taxon>
        <taxon>Acaulosporaceae</taxon>
        <taxon>Acaulospora</taxon>
    </lineage>
</organism>
<feature type="transmembrane region" description="Helical" evidence="6">
    <location>
        <begin position="95"/>
        <end position="116"/>
    </location>
</feature>
<dbReference type="GO" id="GO:0016020">
    <property type="term" value="C:membrane"/>
    <property type="evidence" value="ECO:0007669"/>
    <property type="project" value="UniProtKB-SubCell"/>
</dbReference>
<dbReference type="OrthoDB" id="4540492at2759"/>
<dbReference type="PROSITE" id="PS00217">
    <property type="entry name" value="SUGAR_TRANSPORT_2"/>
    <property type="match status" value="1"/>
</dbReference>
<keyword evidence="5 6" id="KW-0472">Membrane</keyword>
<gene>
    <name evidence="8" type="ORF">AMORRO_LOCUS12613</name>
</gene>
<dbReference type="Pfam" id="PF00083">
    <property type="entry name" value="Sugar_tr"/>
    <property type="match status" value="1"/>
</dbReference>
<evidence type="ECO:0000256" key="1">
    <source>
        <dbReference type="ARBA" id="ARBA00004141"/>
    </source>
</evidence>
<dbReference type="Gene3D" id="1.20.1250.20">
    <property type="entry name" value="MFS general substrate transporter like domains"/>
    <property type="match status" value="1"/>
</dbReference>
<dbReference type="Proteomes" id="UP000789342">
    <property type="component" value="Unassembled WGS sequence"/>
</dbReference>
<evidence type="ECO:0000256" key="5">
    <source>
        <dbReference type="ARBA" id="ARBA00023136"/>
    </source>
</evidence>
<dbReference type="InterPro" id="IPR036259">
    <property type="entry name" value="MFS_trans_sf"/>
</dbReference>
<dbReference type="GO" id="GO:0015149">
    <property type="term" value="F:hexose transmembrane transporter activity"/>
    <property type="evidence" value="ECO:0007669"/>
    <property type="project" value="TreeGrafter"/>
</dbReference>
<evidence type="ECO:0000313" key="8">
    <source>
        <dbReference type="EMBL" id="CAG8709575.1"/>
    </source>
</evidence>
<dbReference type="InterPro" id="IPR045263">
    <property type="entry name" value="GLUT"/>
</dbReference>
<evidence type="ECO:0000256" key="3">
    <source>
        <dbReference type="ARBA" id="ARBA00022692"/>
    </source>
</evidence>
<dbReference type="PANTHER" id="PTHR23503:SF8">
    <property type="entry name" value="FACILITATED GLUCOSE TRANSPORTER PROTEIN 1"/>
    <property type="match status" value="1"/>
</dbReference>
<evidence type="ECO:0000256" key="2">
    <source>
        <dbReference type="ARBA" id="ARBA00022448"/>
    </source>
</evidence>
<dbReference type="InterPro" id="IPR005829">
    <property type="entry name" value="Sugar_transporter_CS"/>
</dbReference>
<sequence length="148" mass="15644">SFENGWNIGVTNIPEQIIRNCSSGHHGTLQDCLPMNNLLWGFAVGSYALGGLIGSLLAGHFQAHYGRRNTLIFNTLNWIFGGLLLGIAVHPMMFVVGRVLTGVGSGTGSVVVSTYLGEIATVKSRGALGTTNQLFIVIGILASQLFGL</sequence>
<dbReference type="InterPro" id="IPR020846">
    <property type="entry name" value="MFS_dom"/>
</dbReference>
<feature type="transmembrane region" description="Helical" evidence="6">
    <location>
        <begin position="71"/>
        <end position="89"/>
    </location>
</feature>
<accession>A0A9N9N819</accession>
<evidence type="ECO:0000259" key="7">
    <source>
        <dbReference type="PROSITE" id="PS50850"/>
    </source>
</evidence>
<keyword evidence="2" id="KW-0813">Transport</keyword>
<feature type="non-terminal residue" evidence="8">
    <location>
        <position position="148"/>
    </location>
</feature>
<keyword evidence="3 6" id="KW-0812">Transmembrane</keyword>
<feature type="transmembrane region" description="Helical" evidence="6">
    <location>
        <begin position="38"/>
        <end position="59"/>
    </location>
</feature>
<proteinExistence type="predicted"/>
<protein>
    <submittedName>
        <fullName evidence="8">10933_t:CDS:1</fullName>
    </submittedName>
</protein>
<dbReference type="AlphaFoldDB" id="A0A9N9N819"/>
<keyword evidence="9" id="KW-1185">Reference proteome</keyword>
<dbReference type="PROSITE" id="PS50850">
    <property type="entry name" value="MFS"/>
    <property type="match status" value="1"/>
</dbReference>
<feature type="non-terminal residue" evidence="8">
    <location>
        <position position="1"/>
    </location>
</feature>
<reference evidence="8" key="1">
    <citation type="submission" date="2021-06" db="EMBL/GenBank/DDBJ databases">
        <authorList>
            <person name="Kallberg Y."/>
            <person name="Tangrot J."/>
            <person name="Rosling A."/>
        </authorList>
    </citation>
    <scope>NUCLEOTIDE SEQUENCE</scope>
    <source>
        <strain evidence="8">CL551</strain>
    </source>
</reference>
<dbReference type="SUPFAM" id="SSF103473">
    <property type="entry name" value="MFS general substrate transporter"/>
    <property type="match status" value="1"/>
</dbReference>
<comment type="caution">
    <text evidence="8">The sequence shown here is derived from an EMBL/GenBank/DDBJ whole genome shotgun (WGS) entry which is preliminary data.</text>
</comment>
<name>A0A9N9N819_9GLOM</name>
<comment type="subcellular location">
    <subcellularLocation>
        <location evidence="1">Membrane</location>
        <topology evidence="1">Multi-pass membrane protein</topology>
    </subcellularLocation>
</comment>
<evidence type="ECO:0000256" key="6">
    <source>
        <dbReference type="SAM" id="Phobius"/>
    </source>
</evidence>
<evidence type="ECO:0000256" key="4">
    <source>
        <dbReference type="ARBA" id="ARBA00022989"/>
    </source>
</evidence>
<dbReference type="EMBL" id="CAJVPV010019005">
    <property type="protein sequence ID" value="CAG8709575.1"/>
    <property type="molecule type" value="Genomic_DNA"/>
</dbReference>